<dbReference type="Proteomes" id="UP001153148">
    <property type="component" value="Unassembled WGS sequence"/>
</dbReference>
<reference evidence="1" key="1">
    <citation type="submission" date="2021-03" db="EMBL/GenBank/DDBJ databases">
        <authorList>
            <person name="Tran Van P."/>
        </authorList>
    </citation>
    <scope>NUCLEOTIDE SEQUENCE</scope>
</reference>
<evidence type="ECO:0000313" key="2">
    <source>
        <dbReference type="Proteomes" id="UP001153148"/>
    </source>
</evidence>
<gene>
    <name evidence="1" type="ORF">TPAB3V08_LOCUS60</name>
</gene>
<dbReference type="EMBL" id="CAJPIN010000050">
    <property type="protein sequence ID" value="CAG2052959.1"/>
    <property type="molecule type" value="Genomic_DNA"/>
</dbReference>
<protein>
    <submittedName>
        <fullName evidence="1">Uncharacterized protein</fullName>
    </submittedName>
</protein>
<comment type="caution">
    <text evidence="1">The sequence shown here is derived from an EMBL/GenBank/DDBJ whole genome shotgun (WGS) entry which is preliminary data.</text>
</comment>
<sequence length="96" mass="11554">MNPDSYRLSLSFKESSLLHPLILLAVKLVGYLPNEDGERERERERERARQQKVLLHPRVEQASPREKMGPLLEVLELHSRLLLRKDYSRHKRKWMR</sequence>
<evidence type="ECO:0000313" key="1">
    <source>
        <dbReference type="EMBL" id="CAG2052959.1"/>
    </source>
</evidence>
<accession>A0ABN7NIK9</accession>
<name>A0ABN7NIK9_TIMPD</name>
<keyword evidence="2" id="KW-1185">Reference proteome</keyword>
<proteinExistence type="predicted"/>
<organism evidence="1 2">
    <name type="scientific">Timema podura</name>
    <name type="common">Walking stick</name>
    <dbReference type="NCBI Taxonomy" id="61482"/>
    <lineage>
        <taxon>Eukaryota</taxon>
        <taxon>Metazoa</taxon>
        <taxon>Ecdysozoa</taxon>
        <taxon>Arthropoda</taxon>
        <taxon>Hexapoda</taxon>
        <taxon>Insecta</taxon>
        <taxon>Pterygota</taxon>
        <taxon>Neoptera</taxon>
        <taxon>Polyneoptera</taxon>
        <taxon>Phasmatodea</taxon>
        <taxon>Timematodea</taxon>
        <taxon>Timematoidea</taxon>
        <taxon>Timematidae</taxon>
        <taxon>Timema</taxon>
    </lineage>
</organism>